<dbReference type="SUPFAM" id="SSF53098">
    <property type="entry name" value="Ribonuclease H-like"/>
    <property type="match status" value="1"/>
</dbReference>
<sequence length="437" mass="49425">MDNAASGEDVPLPAEEEEAPYDAAKSFAEVGIDLFSSFCPARALERVTDGHKRGHKPCEKPGEVEFWARTWHLHYLPLPPGCHSRLLLLIPLKEASDYVQGLAAKVGIDKQLLQNLTRDKGFAYQADKPGIPTPYLLGVSDSTSSMQQLFENKWQEIGARSWGQWASNFESDILKDLEAKLDACMKVEHPTKKGRNSDLMFMARINAEHLTQVQKWFGLRPKDSVLDTLVDPPDLSRPAPWLDDDSPFFVCIDFEWKEFDETQLTEIGVSILDTLDIKARHLRVAEHFRYANRKHCKGYPDKFHFGKSERVPSAKMGEWVDQFFSPPYGFRYPIGTKLPEHQCRPGRRWILVGHDMTGDIKQLVRTGSQTFKPKGISSFEQADTAQLFKVLHPETATPGLAKVLSGFNIPARHLHNGGNDAWYTLMALVRIVLEGGW</sequence>
<evidence type="ECO:0000259" key="1">
    <source>
        <dbReference type="Pfam" id="PF21762"/>
    </source>
</evidence>
<dbReference type="EMBL" id="JAPQKI010000004">
    <property type="protein sequence ID" value="KAJ5103427.1"/>
    <property type="molecule type" value="Genomic_DNA"/>
</dbReference>
<dbReference type="GO" id="GO:0005634">
    <property type="term" value="C:nucleus"/>
    <property type="evidence" value="ECO:0007669"/>
    <property type="project" value="TreeGrafter"/>
</dbReference>
<evidence type="ECO:0000313" key="2">
    <source>
        <dbReference type="EMBL" id="KAJ5103427.1"/>
    </source>
</evidence>
<protein>
    <recommendedName>
        <fullName evidence="1">Gfd2/YDR514C-like C-terminal domain-containing protein</fullName>
    </recommendedName>
</protein>
<reference evidence="2" key="1">
    <citation type="submission" date="2022-11" db="EMBL/GenBank/DDBJ databases">
        <authorList>
            <person name="Petersen C."/>
        </authorList>
    </citation>
    <scope>NUCLEOTIDE SEQUENCE</scope>
    <source>
        <strain evidence="2">IBT 30761</strain>
    </source>
</reference>
<name>A0A9W9KFP0_9EURO</name>
<comment type="caution">
    <text evidence="2">The sequence shown here is derived from an EMBL/GenBank/DDBJ whole genome shotgun (WGS) entry which is preliminary data.</text>
</comment>
<dbReference type="Gene3D" id="3.30.420.10">
    <property type="entry name" value="Ribonuclease H-like superfamily/Ribonuclease H"/>
    <property type="match status" value="1"/>
</dbReference>
<dbReference type="InterPro" id="IPR048519">
    <property type="entry name" value="Gfd2/YDR514C-like_C"/>
</dbReference>
<gene>
    <name evidence="2" type="ORF">N7532_003956</name>
</gene>
<dbReference type="InterPro" id="IPR012337">
    <property type="entry name" value="RNaseH-like_sf"/>
</dbReference>
<dbReference type="Proteomes" id="UP001149074">
    <property type="component" value="Unassembled WGS sequence"/>
</dbReference>
<dbReference type="GeneID" id="81355429"/>
<dbReference type="PANTHER" id="PTHR28083:SF1">
    <property type="entry name" value="GOOD FOR FULL DBP5 ACTIVITY PROTEIN 2"/>
    <property type="match status" value="1"/>
</dbReference>
<dbReference type="AlphaFoldDB" id="A0A9W9KFP0"/>
<reference evidence="2" key="2">
    <citation type="journal article" date="2023" name="IMA Fungus">
        <title>Comparative genomic study of the Penicillium genus elucidates a diverse pangenome and 15 lateral gene transfer events.</title>
        <authorList>
            <person name="Petersen C."/>
            <person name="Sorensen T."/>
            <person name="Nielsen M.R."/>
            <person name="Sondergaard T.E."/>
            <person name="Sorensen J.L."/>
            <person name="Fitzpatrick D.A."/>
            <person name="Frisvad J.C."/>
            <person name="Nielsen K.L."/>
        </authorList>
    </citation>
    <scope>NUCLEOTIDE SEQUENCE</scope>
    <source>
        <strain evidence="2">IBT 30761</strain>
    </source>
</reference>
<dbReference type="Pfam" id="PF21762">
    <property type="entry name" value="DEDDh_C"/>
    <property type="match status" value="1"/>
</dbReference>
<dbReference type="PANTHER" id="PTHR28083">
    <property type="entry name" value="GOOD FOR FULL DBP5 ACTIVITY PROTEIN 2"/>
    <property type="match status" value="1"/>
</dbReference>
<proteinExistence type="predicted"/>
<keyword evidence="3" id="KW-1185">Reference proteome</keyword>
<dbReference type="InterPro" id="IPR036397">
    <property type="entry name" value="RNaseH_sf"/>
</dbReference>
<evidence type="ECO:0000313" key="3">
    <source>
        <dbReference type="Proteomes" id="UP001149074"/>
    </source>
</evidence>
<organism evidence="2 3">
    <name type="scientific">Penicillium argentinense</name>
    <dbReference type="NCBI Taxonomy" id="1131581"/>
    <lineage>
        <taxon>Eukaryota</taxon>
        <taxon>Fungi</taxon>
        <taxon>Dikarya</taxon>
        <taxon>Ascomycota</taxon>
        <taxon>Pezizomycotina</taxon>
        <taxon>Eurotiomycetes</taxon>
        <taxon>Eurotiomycetidae</taxon>
        <taxon>Eurotiales</taxon>
        <taxon>Aspergillaceae</taxon>
        <taxon>Penicillium</taxon>
    </lineage>
</organism>
<dbReference type="RefSeq" id="XP_056476807.1">
    <property type="nucleotide sequence ID" value="XM_056616450.1"/>
</dbReference>
<dbReference type="OrthoDB" id="5953249at2759"/>
<dbReference type="InterPro" id="IPR040151">
    <property type="entry name" value="Gfd2/YDR514C-like"/>
</dbReference>
<feature type="domain" description="Gfd2/YDR514C-like C-terminal" evidence="1">
    <location>
        <begin position="249"/>
        <end position="431"/>
    </location>
</feature>
<dbReference type="GO" id="GO:0003676">
    <property type="term" value="F:nucleic acid binding"/>
    <property type="evidence" value="ECO:0007669"/>
    <property type="project" value="InterPro"/>
</dbReference>
<accession>A0A9W9KFP0</accession>